<keyword evidence="1" id="KW-0813">Transport</keyword>
<dbReference type="CDD" id="cd03230">
    <property type="entry name" value="ABC_DR_subfamily_A"/>
    <property type="match status" value="1"/>
</dbReference>
<name>A0A2V3ZXD3_9BACT</name>
<dbReference type="InterPro" id="IPR003593">
    <property type="entry name" value="AAA+_ATPase"/>
</dbReference>
<dbReference type="PANTHER" id="PTHR42939:SF1">
    <property type="entry name" value="ABC TRANSPORTER ATP-BINDING PROTEIN ALBC-RELATED"/>
    <property type="match status" value="1"/>
</dbReference>
<proteinExistence type="predicted"/>
<evidence type="ECO:0000259" key="4">
    <source>
        <dbReference type="PROSITE" id="PS50893"/>
    </source>
</evidence>
<accession>A0A2V3ZXD3</accession>
<dbReference type="InterPro" id="IPR051782">
    <property type="entry name" value="ABC_Transporter_VariousFunc"/>
</dbReference>
<dbReference type="Gene3D" id="3.40.50.300">
    <property type="entry name" value="P-loop containing nucleotide triphosphate hydrolases"/>
    <property type="match status" value="1"/>
</dbReference>
<gene>
    <name evidence="5" type="ORF">DF185_07570</name>
</gene>
<dbReference type="EMBL" id="QFLI01000003">
    <property type="protein sequence ID" value="PXY01345.1"/>
    <property type="molecule type" value="Genomic_DNA"/>
</dbReference>
<dbReference type="SUPFAM" id="SSF52540">
    <property type="entry name" value="P-loop containing nucleoside triphosphate hydrolases"/>
    <property type="match status" value="1"/>
</dbReference>
<keyword evidence="2" id="KW-0547">Nucleotide-binding</keyword>
<dbReference type="SMART" id="SM00382">
    <property type="entry name" value="AAA"/>
    <property type="match status" value="1"/>
</dbReference>
<reference evidence="5 6" key="1">
    <citation type="submission" date="2018-05" db="EMBL/GenBank/DDBJ databases">
        <title>Marinifilum breve JC075T sp. nov., a marine bacterium isolated from Yongle Blue Hole in the South China Sea.</title>
        <authorList>
            <person name="Fu T."/>
        </authorList>
    </citation>
    <scope>NUCLEOTIDE SEQUENCE [LARGE SCALE GENOMIC DNA]</scope>
    <source>
        <strain evidence="5 6">JC075</strain>
    </source>
</reference>
<dbReference type="OrthoDB" id="9808363at2"/>
<evidence type="ECO:0000256" key="2">
    <source>
        <dbReference type="ARBA" id="ARBA00022741"/>
    </source>
</evidence>
<protein>
    <submittedName>
        <fullName evidence="5">ABC transporter ATP-binding protein</fullName>
    </submittedName>
</protein>
<dbReference type="GO" id="GO:0005524">
    <property type="term" value="F:ATP binding"/>
    <property type="evidence" value="ECO:0007669"/>
    <property type="project" value="UniProtKB-KW"/>
</dbReference>
<dbReference type="AlphaFoldDB" id="A0A2V3ZXD3"/>
<dbReference type="InterPro" id="IPR003439">
    <property type="entry name" value="ABC_transporter-like_ATP-bd"/>
</dbReference>
<dbReference type="Proteomes" id="UP000248079">
    <property type="component" value="Unassembled WGS sequence"/>
</dbReference>
<evidence type="ECO:0000313" key="6">
    <source>
        <dbReference type="Proteomes" id="UP000248079"/>
    </source>
</evidence>
<organism evidence="5 6">
    <name type="scientific">Marinifilum breve</name>
    <dbReference type="NCBI Taxonomy" id="2184082"/>
    <lineage>
        <taxon>Bacteria</taxon>
        <taxon>Pseudomonadati</taxon>
        <taxon>Bacteroidota</taxon>
        <taxon>Bacteroidia</taxon>
        <taxon>Marinilabiliales</taxon>
        <taxon>Marinifilaceae</taxon>
    </lineage>
</organism>
<keyword evidence="6" id="KW-1185">Reference proteome</keyword>
<evidence type="ECO:0000256" key="3">
    <source>
        <dbReference type="ARBA" id="ARBA00022840"/>
    </source>
</evidence>
<dbReference type="PROSITE" id="PS50893">
    <property type="entry name" value="ABC_TRANSPORTER_2"/>
    <property type="match status" value="1"/>
</dbReference>
<keyword evidence="3 5" id="KW-0067">ATP-binding</keyword>
<evidence type="ECO:0000313" key="5">
    <source>
        <dbReference type="EMBL" id="PXY01345.1"/>
    </source>
</evidence>
<dbReference type="GO" id="GO:0016887">
    <property type="term" value="F:ATP hydrolysis activity"/>
    <property type="evidence" value="ECO:0007669"/>
    <property type="project" value="InterPro"/>
</dbReference>
<dbReference type="PANTHER" id="PTHR42939">
    <property type="entry name" value="ABC TRANSPORTER ATP-BINDING PROTEIN ALBC-RELATED"/>
    <property type="match status" value="1"/>
</dbReference>
<dbReference type="Pfam" id="PF00005">
    <property type="entry name" value="ABC_tran"/>
    <property type="match status" value="1"/>
</dbReference>
<dbReference type="RefSeq" id="WP_110360157.1">
    <property type="nucleotide sequence ID" value="NZ_QFLI01000003.1"/>
</dbReference>
<feature type="domain" description="ABC transporter" evidence="4">
    <location>
        <begin position="2"/>
        <end position="227"/>
    </location>
</feature>
<sequence length="273" mass="30558">MINIQKLSFCYSKRKSLYEDLNLESKAGSIIGLLGKNGAGKSTLLKLMAGLLKPQNGKMLIMDHVPFQRKPSYLQDVYFVPEEFSIASTSIKSYLQSMAPLYPNFDHGKMKQVLLDFKLEENQNLGKMSYGQKKKFLIAFALSTNCKLLLLDEPTNGLDIPSKALFRKVMAGALSDDQLVIISTHQVKDVDNLIDRIVLVDDGRIKFNKSIISVTEKYAFHTVSELNEGDFLYSEVAPGGYRVLTSKNGVETPLDIELLFNALTNGINLEIHE</sequence>
<evidence type="ECO:0000256" key="1">
    <source>
        <dbReference type="ARBA" id="ARBA00022448"/>
    </source>
</evidence>
<dbReference type="InterPro" id="IPR027417">
    <property type="entry name" value="P-loop_NTPase"/>
</dbReference>
<comment type="caution">
    <text evidence="5">The sequence shown here is derived from an EMBL/GenBank/DDBJ whole genome shotgun (WGS) entry which is preliminary data.</text>
</comment>